<protein>
    <submittedName>
        <fullName evidence="1">VP3</fullName>
    </submittedName>
</protein>
<sequence length="567" mass="67318">MLPDNWKLEKISDTDFPIGNDVIPFLFDSNTHITRYNFFKSWSFESIITKFKLNYNYDSFNDALSFIFKPATEYDAQSYNYKVSRQQIGILIRNHVFDIVKSIKVNKIHIIGPEMESYFHILDLYKNGYELNIYTLNSSSTSFKYDLSYKKAINYSTFIDYLKYIQNIFYKTFINYVKLFMRYPSNIYIVNYQYAFWIKKFSDLEINVIFVDCEFEDYTHMKSPVVFEENSFIFSYGKDILCNNSYKVLIKEYHLNDNIIKFHGNIVYIPKSFPYKVYAYYYTDEDYSEIETKEFEKLSLLVSSNNISNVMYGGDVFKTTSNISHDDFIIALYSISNSINSTDLINNISKFNHIMTFPTIYKNEDWRNLSASNNIFDGVVSQQQFKDHAVNMKNYALYNGCEILSESVFLQSSKFRAFIPDLYNHMVSFRYPQRLFYSDRYYPHIGIRQPSIYNRDTYLTSRISAYISRQLTHSVDMSGLEKDHFAGYSGHLIAIEQFFNSLCYTMSPYRWIVRAKYNIGKKIRDKFRIGKGDPHTLEEFLNTYQYLLENNLISDSNFYEYISSVNK</sequence>
<reference evidence="1" key="1">
    <citation type="journal article" date="2024" name="NPJ Biofilms Microbiomes">
        <title>Decoding the RNA viromes in shrew lungs along the eastern coast of China.</title>
        <authorList>
            <person name="Zhang J.T."/>
            <person name="Hu Z.Y."/>
            <person name="Tang F."/>
            <person name="Liu Y.T."/>
            <person name="Tan W.L."/>
            <person name="Ma X.F."/>
            <person name="Zhang Y.F."/>
            <person name="Si G.Q."/>
            <person name="Zhang L."/>
            <person name="Zhang M.Q."/>
            <person name="Peng C."/>
            <person name="Fu B.K."/>
            <person name="Fang L.Q."/>
            <person name="Zhang X.A."/>
            <person name="Liu W."/>
        </authorList>
    </citation>
    <scope>NUCLEOTIDE SEQUENCE</scope>
    <source>
        <strain evidence="1">Sedore_12</strain>
    </source>
</reference>
<dbReference type="EMBL" id="PP272715">
    <property type="protein sequence ID" value="WZI33452.1"/>
    <property type="molecule type" value="Genomic_RNA"/>
</dbReference>
<name>A0AB38ZK36_9REOV</name>
<evidence type="ECO:0000313" key="1">
    <source>
        <dbReference type="EMBL" id="WZI33452.1"/>
    </source>
</evidence>
<organism evidence="1">
    <name type="scientific">Crocidura shantungensis seadorna-like virus 2</name>
    <dbReference type="NCBI Taxonomy" id="3139546"/>
    <lineage>
        <taxon>Viruses</taxon>
        <taxon>Riboviria</taxon>
        <taxon>Orthornavirae</taxon>
        <taxon>Duplornaviricota</taxon>
        <taxon>Resentoviricetes</taxon>
        <taxon>Reovirales</taxon>
        <taxon>Sedoreoviridae</taxon>
    </lineage>
</organism>
<accession>A0AB38ZK36</accession>
<proteinExistence type="predicted"/>
<reference evidence="1" key="2">
    <citation type="submission" date="2024-01" db="EMBL/GenBank/DDBJ databases">
        <authorList>
            <person name="Zhang X.-A."/>
            <person name="Zhang J.-T."/>
            <person name="Hu Z.-Y."/>
            <person name="Liu W."/>
        </authorList>
    </citation>
    <scope>NUCLEOTIDE SEQUENCE</scope>
    <source>
        <strain evidence="1">Sedore_12</strain>
    </source>
</reference>